<name>A0A927F810_9BACT</name>
<evidence type="ECO:0000313" key="2">
    <source>
        <dbReference type="Proteomes" id="UP000622317"/>
    </source>
</evidence>
<proteinExistence type="predicted"/>
<accession>A0A927F810</accession>
<dbReference type="RefSeq" id="WP_191615992.1">
    <property type="nucleotide sequence ID" value="NZ_JACYFG010000006.1"/>
</dbReference>
<reference evidence="1" key="1">
    <citation type="submission" date="2020-09" db="EMBL/GenBank/DDBJ databases">
        <title>Pelagicoccus enzymogenes sp. nov. with an EPS production, isolated from marine sediment.</title>
        <authorList>
            <person name="Feng X."/>
        </authorList>
    </citation>
    <scope>NUCLEOTIDE SEQUENCE</scope>
    <source>
        <strain evidence="1">NFK12</strain>
    </source>
</reference>
<evidence type="ECO:0000313" key="1">
    <source>
        <dbReference type="EMBL" id="MBD5778865.1"/>
    </source>
</evidence>
<dbReference type="EMBL" id="JACYFG010000006">
    <property type="protein sequence ID" value="MBD5778865.1"/>
    <property type="molecule type" value="Genomic_DNA"/>
</dbReference>
<dbReference type="AlphaFoldDB" id="A0A927F810"/>
<organism evidence="1 2">
    <name type="scientific">Pelagicoccus enzymogenes</name>
    <dbReference type="NCBI Taxonomy" id="2773457"/>
    <lineage>
        <taxon>Bacteria</taxon>
        <taxon>Pseudomonadati</taxon>
        <taxon>Verrucomicrobiota</taxon>
        <taxon>Opitutia</taxon>
        <taxon>Puniceicoccales</taxon>
        <taxon>Pelagicoccaceae</taxon>
        <taxon>Pelagicoccus</taxon>
    </lineage>
</organism>
<comment type="caution">
    <text evidence="1">The sequence shown here is derived from an EMBL/GenBank/DDBJ whole genome shotgun (WGS) entry which is preliminary data.</text>
</comment>
<gene>
    <name evidence="1" type="ORF">IEN85_05130</name>
</gene>
<sequence>MEDVESLPLPLYLACMLLATRLEGLVLQAPQEVVVKAISERPDLFHYRALRSGKLLMWDLRMEAALPEIDAYVPRLAEAAREEGIDDLPPFHAFDQEGTVPHKLWEERKAKIEEAIIDTTDPTSEQIYGGSEVDIPFLDTDAALDRLNEALEMSDGPEREEAIERAKFLLKKVQGLQ</sequence>
<protein>
    <submittedName>
        <fullName evidence="1">Uncharacterized protein</fullName>
    </submittedName>
</protein>
<dbReference type="Proteomes" id="UP000622317">
    <property type="component" value="Unassembled WGS sequence"/>
</dbReference>
<keyword evidence="2" id="KW-1185">Reference proteome</keyword>